<evidence type="ECO:0000313" key="4">
    <source>
        <dbReference type="Proteomes" id="UP000002313"/>
    </source>
</evidence>
<evidence type="ECO:0000256" key="2">
    <source>
        <dbReference type="SAM" id="Phobius"/>
    </source>
</evidence>
<dbReference type="OrthoDB" id="2200771at2759"/>
<dbReference type="HOGENOM" id="CLU_490917_0_0_1"/>
<protein>
    <submittedName>
        <fullName evidence="3">Uncharacterized protein</fullName>
    </submittedName>
</protein>
<feature type="transmembrane region" description="Helical" evidence="2">
    <location>
        <begin position="314"/>
        <end position="335"/>
    </location>
</feature>
<keyword evidence="4" id="KW-1185">Reference proteome</keyword>
<dbReference type="RefSeq" id="XP_003073644.1">
    <property type="nucleotide sequence ID" value="XM_003073598.1"/>
</dbReference>
<dbReference type="EMBL" id="CP001950">
    <property type="protein sequence ID" value="ADM12284.1"/>
    <property type="molecule type" value="Genomic_DNA"/>
</dbReference>
<dbReference type="InterPro" id="IPR012468">
    <property type="entry name" value="DUF1686"/>
</dbReference>
<gene>
    <name evidence="3" type="ORF">Eint_091560</name>
</gene>
<name>E0S928_ENCIT</name>
<feature type="coiled-coil region" evidence="1">
    <location>
        <begin position="259"/>
        <end position="289"/>
    </location>
</feature>
<proteinExistence type="predicted"/>
<evidence type="ECO:0000313" key="3">
    <source>
        <dbReference type="EMBL" id="ADM12284.1"/>
    </source>
</evidence>
<keyword evidence="2" id="KW-0472">Membrane</keyword>
<organism evidence="3 4">
    <name type="scientific">Encephalitozoon intestinalis (strain ATCC 50506)</name>
    <name type="common">Microsporidian parasite</name>
    <name type="synonym">Septata intestinalis</name>
    <dbReference type="NCBI Taxonomy" id="876142"/>
    <lineage>
        <taxon>Eukaryota</taxon>
        <taxon>Fungi</taxon>
        <taxon>Fungi incertae sedis</taxon>
        <taxon>Microsporidia</taxon>
        <taxon>Unikaryonidae</taxon>
        <taxon>Encephalitozoon</taxon>
    </lineage>
</organism>
<feature type="transmembrane region" description="Helical" evidence="2">
    <location>
        <begin position="508"/>
        <end position="529"/>
    </location>
</feature>
<dbReference type="VEuPathDB" id="MicrosporidiaDB:Eint_091560"/>
<reference evidence="3 4" key="2">
    <citation type="journal article" date="2012" name="Proc. Natl. Acad. Sci. U.S.A.">
        <title>Gain and loss of multiple functionally related, horizontally transferred genes in the reduced genomes of two microsporidian parasites.</title>
        <authorList>
            <person name="Pombert J.-F."/>
            <person name="Selman M."/>
            <person name="Burki F."/>
            <person name="Bardell F.T."/>
            <person name="Farinelli L."/>
            <person name="Solter L.F."/>
            <person name="Whitman D.W."/>
            <person name="Weiss L.M."/>
            <person name="Corradi N."/>
            <person name="Keeling P.J."/>
        </authorList>
    </citation>
    <scope>NUCLEOTIDE SEQUENCE [LARGE SCALE GENOMIC DNA]</scope>
    <source>
        <strain evidence="3 4">ATCC 50506</strain>
    </source>
</reference>
<feature type="transmembrane region" description="Helical" evidence="2">
    <location>
        <begin position="437"/>
        <end position="454"/>
    </location>
</feature>
<feature type="transmembrane region" description="Helical" evidence="2">
    <location>
        <begin position="347"/>
        <end position="366"/>
    </location>
</feature>
<dbReference type="GeneID" id="9698476"/>
<dbReference type="Proteomes" id="UP000002313">
    <property type="component" value="Chromosome IX"/>
</dbReference>
<dbReference type="AlphaFoldDB" id="E0S928"/>
<keyword evidence="1" id="KW-0175">Coiled coil</keyword>
<dbReference type="Pfam" id="PF07937">
    <property type="entry name" value="DUF1686"/>
    <property type="match status" value="1"/>
</dbReference>
<dbReference type="KEGG" id="ein:Eint_091560"/>
<sequence>MDFNQLKRLTEYAKIIEGIGDKEAVKHLESAIESFLKEVESLLDKVTNLGGNLEKAAEGADSEGICQNACQKLTNLSGLLKKAKESCCGKGPHKCTTLFKSIDDVLKEVTEEGLDNTLGGLKDFLGIFKGDETLGEDIREEVKATTTTIEKFLESKFDDKLTEETLSCFKKCFSGTVCEEQCASDFSEGLQGKVDQLKILVDECPKEEVKGQLTELFEQVCALSNNIQEMAAAPENVFKHSCGQLANFSQVSEEFRSELRKVKGTLKDISEKLIDLEKKSEEIRKLTRKGFFERLQDFYQRLKENILSINTGSLYGNLCLAFLGILVIQIIIWSFGREDEETDFQKAWNTTVYFIAVVVSIIYLQWLANKGYKSSSGIGDTLKKEWPTILSTIPMMIGILNFGPIKSSIYALTMAATAVVMLYAQNLVRTNNMSKKGMLLVGVGNLIIILAYFTGPESSFMPTISGPNYRAYTALIIFVILLLIISYLERNLPKEEVLKEGTPGTKGLAYWISYALFALTLITVTWVSYMAGSDYHQLYGSNNSTKPLNDDFFNS</sequence>
<feature type="transmembrane region" description="Helical" evidence="2">
    <location>
        <begin position="409"/>
        <end position="425"/>
    </location>
</feature>
<keyword evidence="2" id="KW-1133">Transmembrane helix</keyword>
<feature type="transmembrane region" description="Helical" evidence="2">
    <location>
        <begin position="469"/>
        <end position="488"/>
    </location>
</feature>
<evidence type="ECO:0000256" key="1">
    <source>
        <dbReference type="SAM" id="Coils"/>
    </source>
</evidence>
<keyword evidence="2" id="KW-0812">Transmembrane</keyword>
<reference evidence="3 4" key="1">
    <citation type="journal article" date="2010" name="Nat. Commun.">
        <title>The complete sequence of the smallest known nuclear genome from the microsporidian Encephalitozoon intestinalis.</title>
        <authorList>
            <person name="Corradi N."/>
            <person name="Pombert J.-F."/>
            <person name="Farinelli L."/>
            <person name="Didier E.S."/>
            <person name="Keeling P.J."/>
        </authorList>
    </citation>
    <scope>NUCLEOTIDE SEQUENCE [LARGE SCALE GENOMIC DNA]</scope>
    <source>
        <strain evidence="3 4">ATCC 50506</strain>
    </source>
</reference>
<accession>E0S928</accession>